<feature type="signal peptide" evidence="1">
    <location>
        <begin position="1"/>
        <end position="17"/>
    </location>
</feature>
<comment type="caution">
    <text evidence="2">The sequence shown here is derived from an EMBL/GenBank/DDBJ whole genome shotgun (WGS) entry which is preliminary data.</text>
</comment>
<proteinExistence type="predicted"/>
<dbReference type="EMBL" id="CAJJDN010000122">
    <property type="protein sequence ID" value="CAD8119690.1"/>
    <property type="molecule type" value="Genomic_DNA"/>
</dbReference>
<accession>A0A8S1QYX1</accession>
<reference evidence="2" key="1">
    <citation type="submission" date="2021-01" db="EMBL/GenBank/DDBJ databases">
        <authorList>
            <consortium name="Genoscope - CEA"/>
            <person name="William W."/>
        </authorList>
    </citation>
    <scope>NUCLEOTIDE SEQUENCE</scope>
</reference>
<keyword evidence="3" id="KW-1185">Reference proteome</keyword>
<feature type="chain" id="PRO_5035799595" description="Transmembrane protein" evidence="1">
    <location>
        <begin position="18"/>
        <end position="364"/>
    </location>
</feature>
<evidence type="ECO:0008006" key="4">
    <source>
        <dbReference type="Google" id="ProtNLM"/>
    </source>
</evidence>
<gene>
    <name evidence="2" type="ORF">PSON_ATCC_30995.1.T1220102</name>
</gene>
<evidence type="ECO:0000256" key="1">
    <source>
        <dbReference type="SAM" id="SignalP"/>
    </source>
</evidence>
<dbReference type="OrthoDB" id="306509at2759"/>
<evidence type="ECO:0000313" key="2">
    <source>
        <dbReference type="EMBL" id="CAD8119690.1"/>
    </source>
</evidence>
<sequence length="364" mass="41633">MIMIIFVSLIGNIYCQAIGTISCFTLDQITCENSGYCYWKNSQCLSLQCHLVNNLAACRSGGALENLCKQVSYTPPQFIASCCNIAYTAQKIYLYRFLSDLSEEDKAQTQASIIQLSSEQPSVQAMDKLFQLDFLSSSQAQLCAILDLYIKQAAILIGKYSHPYYLERAIYESLQNVRDDLYSDSLQRSSTICKILELIDIYYQRLNTYSEKYYTVYNFVNFNHIHLKYLGFQFQQQIFLSWETYPENGFFELTVIYPQIFGIQNAVSPIFMIQITNEINLKYKIKWAKTTLNTVQLMKIDLVKMIFYEVEFQQACSNGYCNVIVSGSGNFLFVDPTISNNCPDILDLTLCILAKCTISGVSCI</sequence>
<protein>
    <recommendedName>
        <fullName evidence="4">Transmembrane protein</fullName>
    </recommendedName>
</protein>
<dbReference type="AlphaFoldDB" id="A0A8S1QYX1"/>
<evidence type="ECO:0000313" key="3">
    <source>
        <dbReference type="Proteomes" id="UP000692954"/>
    </source>
</evidence>
<organism evidence="2 3">
    <name type="scientific">Paramecium sonneborni</name>
    <dbReference type="NCBI Taxonomy" id="65129"/>
    <lineage>
        <taxon>Eukaryota</taxon>
        <taxon>Sar</taxon>
        <taxon>Alveolata</taxon>
        <taxon>Ciliophora</taxon>
        <taxon>Intramacronucleata</taxon>
        <taxon>Oligohymenophorea</taxon>
        <taxon>Peniculida</taxon>
        <taxon>Parameciidae</taxon>
        <taxon>Paramecium</taxon>
    </lineage>
</organism>
<name>A0A8S1QYX1_9CILI</name>
<dbReference type="Proteomes" id="UP000692954">
    <property type="component" value="Unassembled WGS sequence"/>
</dbReference>
<keyword evidence="1" id="KW-0732">Signal</keyword>